<organism evidence="3 4">
    <name type="scientific">Amycolatopsis heterodermiae</name>
    <dbReference type="NCBI Taxonomy" id="3110235"/>
    <lineage>
        <taxon>Bacteria</taxon>
        <taxon>Bacillati</taxon>
        <taxon>Actinomycetota</taxon>
        <taxon>Actinomycetes</taxon>
        <taxon>Pseudonocardiales</taxon>
        <taxon>Pseudonocardiaceae</taxon>
        <taxon>Amycolatopsis</taxon>
    </lineage>
</organism>
<evidence type="ECO:0000256" key="1">
    <source>
        <dbReference type="SAM" id="MobiDB-lite"/>
    </source>
</evidence>
<dbReference type="SUPFAM" id="SSF51735">
    <property type="entry name" value="NAD(P)-binding Rossmann-fold domains"/>
    <property type="match status" value="1"/>
</dbReference>
<dbReference type="Gene3D" id="3.40.50.720">
    <property type="entry name" value="NAD(P)-binding Rossmann-like Domain"/>
    <property type="match status" value="1"/>
</dbReference>
<evidence type="ECO:0000259" key="2">
    <source>
        <dbReference type="SMART" id="SM00829"/>
    </source>
</evidence>
<gene>
    <name evidence="3" type="ORF">VA596_28760</name>
</gene>
<dbReference type="SMART" id="SM00829">
    <property type="entry name" value="PKS_ER"/>
    <property type="match status" value="1"/>
</dbReference>
<dbReference type="InterPro" id="IPR036291">
    <property type="entry name" value="NAD(P)-bd_dom_sf"/>
</dbReference>
<dbReference type="InterPro" id="IPR013149">
    <property type="entry name" value="ADH-like_C"/>
</dbReference>
<accession>A0ABU5RCQ0</accession>
<dbReference type="InterPro" id="IPR052711">
    <property type="entry name" value="Zinc_ADH-like"/>
</dbReference>
<dbReference type="PANTHER" id="PTHR45033:SF2">
    <property type="entry name" value="ZINC-TYPE ALCOHOL DEHYDROGENASE-LIKE PROTEIN C1773.06C"/>
    <property type="match status" value="1"/>
</dbReference>
<dbReference type="PANTHER" id="PTHR45033">
    <property type="match status" value="1"/>
</dbReference>
<dbReference type="InterPro" id="IPR013154">
    <property type="entry name" value="ADH-like_N"/>
</dbReference>
<name>A0ABU5RCQ0_9PSEU</name>
<dbReference type="SUPFAM" id="SSF50129">
    <property type="entry name" value="GroES-like"/>
    <property type="match status" value="1"/>
</dbReference>
<dbReference type="InterPro" id="IPR020843">
    <property type="entry name" value="ER"/>
</dbReference>
<protein>
    <submittedName>
        <fullName evidence="3">NAD(P)-dependent alcohol dehydrogenase</fullName>
    </submittedName>
</protein>
<evidence type="ECO:0000313" key="4">
    <source>
        <dbReference type="Proteomes" id="UP001304298"/>
    </source>
</evidence>
<feature type="domain" description="Enoyl reductase (ER)" evidence="2">
    <location>
        <begin position="10"/>
        <end position="332"/>
    </location>
</feature>
<dbReference type="RefSeq" id="WP_323331304.1">
    <property type="nucleotide sequence ID" value="NZ_JAYFSI010000007.1"/>
</dbReference>
<comment type="caution">
    <text evidence="3">The sequence shown here is derived from an EMBL/GenBank/DDBJ whole genome shotgun (WGS) entry which is preliminary data.</text>
</comment>
<dbReference type="InterPro" id="IPR011032">
    <property type="entry name" value="GroES-like_sf"/>
</dbReference>
<sequence>MRVYRPGPAGSLVQHEEPVPEPQRGEVLVRVRATSLNYRDLLILGGEHLTNGPGNLIPVSDAAGEVAAVGEGVTRFAAGDRVINTFHANWIGGRLPAAETLRGYGNAQDGWLAEYRAVSEHALVALPDSLTFEQGATLPCAAVTAWTALNGGRPLGPEDVVLTLGTGGVSLFALQLAKAHGARVVATTSSAEKAAKLTELGADVVVDYVATPEWGKAVLDATGGRGADRIVEVGGPGTFAQSLVAAGTHHAEIALVGFVGAGGAPVEFMDLFRSGATVRKTWVGSRDDTEDLLRRLAVRPLEPVIDSVHPFGEADAAFRHFRGRGHFGKVVITA</sequence>
<dbReference type="CDD" id="cd08276">
    <property type="entry name" value="MDR7"/>
    <property type="match status" value="1"/>
</dbReference>
<dbReference type="Gene3D" id="3.90.180.10">
    <property type="entry name" value="Medium-chain alcohol dehydrogenases, catalytic domain"/>
    <property type="match status" value="1"/>
</dbReference>
<dbReference type="Pfam" id="PF08240">
    <property type="entry name" value="ADH_N"/>
    <property type="match status" value="1"/>
</dbReference>
<reference evidence="3 4" key="1">
    <citation type="submission" date="2023-12" db="EMBL/GenBank/DDBJ databases">
        <title>Amycolatopsis sp. V23-08.</title>
        <authorList>
            <person name="Somphong A."/>
        </authorList>
    </citation>
    <scope>NUCLEOTIDE SEQUENCE [LARGE SCALE GENOMIC DNA]</scope>
    <source>
        <strain evidence="3 4">V23-08</strain>
    </source>
</reference>
<dbReference type="Pfam" id="PF00107">
    <property type="entry name" value="ADH_zinc_N"/>
    <property type="match status" value="1"/>
</dbReference>
<feature type="region of interest" description="Disordered" evidence="1">
    <location>
        <begin position="1"/>
        <end position="21"/>
    </location>
</feature>
<evidence type="ECO:0000313" key="3">
    <source>
        <dbReference type="EMBL" id="MEA5363554.1"/>
    </source>
</evidence>
<keyword evidence="4" id="KW-1185">Reference proteome</keyword>
<proteinExistence type="predicted"/>
<dbReference type="EMBL" id="JAYFSI010000007">
    <property type="protein sequence ID" value="MEA5363554.1"/>
    <property type="molecule type" value="Genomic_DNA"/>
</dbReference>
<dbReference type="Proteomes" id="UP001304298">
    <property type="component" value="Unassembled WGS sequence"/>
</dbReference>